<sequence>MEIKTYQVQNKKLRNNDHNSDNISPSSSNFPISTPTTPTTPNEKDIDLSMLKKCAKDSLTFNQFFGSEEKN</sequence>
<organism evidence="2 3">
    <name type="scientific">Dentiscutata erythropus</name>
    <dbReference type="NCBI Taxonomy" id="1348616"/>
    <lineage>
        <taxon>Eukaryota</taxon>
        <taxon>Fungi</taxon>
        <taxon>Fungi incertae sedis</taxon>
        <taxon>Mucoromycota</taxon>
        <taxon>Glomeromycotina</taxon>
        <taxon>Glomeromycetes</taxon>
        <taxon>Diversisporales</taxon>
        <taxon>Gigasporaceae</taxon>
        <taxon>Dentiscutata</taxon>
    </lineage>
</organism>
<reference evidence="2" key="1">
    <citation type="submission" date="2021-06" db="EMBL/GenBank/DDBJ databases">
        <authorList>
            <person name="Kallberg Y."/>
            <person name="Tangrot J."/>
            <person name="Rosling A."/>
        </authorList>
    </citation>
    <scope>NUCLEOTIDE SEQUENCE</scope>
    <source>
        <strain evidence="2">MA453B</strain>
    </source>
</reference>
<evidence type="ECO:0000313" key="2">
    <source>
        <dbReference type="EMBL" id="CAG8552744.1"/>
    </source>
</evidence>
<name>A0A9N9B2M8_9GLOM</name>
<comment type="caution">
    <text evidence="2">The sequence shown here is derived from an EMBL/GenBank/DDBJ whole genome shotgun (WGS) entry which is preliminary data.</text>
</comment>
<accession>A0A9N9B2M8</accession>
<dbReference type="EMBL" id="CAJVPY010002223">
    <property type="protein sequence ID" value="CAG8552744.1"/>
    <property type="molecule type" value="Genomic_DNA"/>
</dbReference>
<gene>
    <name evidence="2" type="ORF">DERYTH_LOCUS5348</name>
</gene>
<evidence type="ECO:0000256" key="1">
    <source>
        <dbReference type="SAM" id="MobiDB-lite"/>
    </source>
</evidence>
<protein>
    <submittedName>
        <fullName evidence="2">15436_t:CDS:1</fullName>
    </submittedName>
</protein>
<proteinExistence type="predicted"/>
<feature type="compositionally biased region" description="Low complexity" evidence="1">
    <location>
        <begin position="21"/>
        <end position="41"/>
    </location>
</feature>
<dbReference type="AlphaFoldDB" id="A0A9N9B2M8"/>
<feature type="region of interest" description="Disordered" evidence="1">
    <location>
        <begin position="1"/>
        <end position="43"/>
    </location>
</feature>
<keyword evidence="3" id="KW-1185">Reference proteome</keyword>
<evidence type="ECO:0000313" key="3">
    <source>
        <dbReference type="Proteomes" id="UP000789405"/>
    </source>
</evidence>
<dbReference type="Proteomes" id="UP000789405">
    <property type="component" value="Unassembled WGS sequence"/>
</dbReference>
<feature type="compositionally biased region" description="Polar residues" evidence="1">
    <location>
        <begin position="1"/>
        <end position="10"/>
    </location>
</feature>